<evidence type="ECO:0000313" key="4">
    <source>
        <dbReference type="Proteomes" id="UP001549055"/>
    </source>
</evidence>
<sequence length="419" mass="49134">MAYLQMFGLTFIIIHTISIMFVAKLEIAKRIFLAIWMGMFVFFLPRMYQYLQASPLYFGGLCAGIFGIYTVSLFSQNIRDYIEHYKQIKKTRETRETRELFFVSETQVEESFIENPVYGSLLMEKTEAVEDDTQELSRLKSRQKDKKTSTKSSTDKVIQMPSKNVSQPAKKNMPSREEQAYDQPNRMSLEEEFLAVDKKENTDKVTPISYHSSTFEPQQTSIKEVDNMVSQTLSKLDNLFSGNMDKEESNNLFIEKESPVHLESSAEQPMDVTVTDEEEEILREIEIIFSQHKDQESPVTVHNKQAQDDVILTVNPLSGEAVEWVKTKKTEEPYFNTEEQIDKEIYFRFLLFEIRELLVLGFYQEAVDYLKEILIDSYDKEIRQNALCLLELIRVELYNPHISETIRNEYKFLEERKVL</sequence>
<keyword evidence="4" id="KW-1185">Reference proteome</keyword>
<feature type="transmembrane region" description="Helical" evidence="2">
    <location>
        <begin position="54"/>
        <end position="74"/>
    </location>
</feature>
<comment type="caution">
    <text evidence="3">The sequence shown here is derived from an EMBL/GenBank/DDBJ whole genome shotgun (WGS) entry which is preliminary data.</text>
</comment>
<gene>
    <name evidence="3" type="ORF">ABID27_000294</name>
</gene>
<organism evidence="3 4">
    <name type="scientific">Streptococcus gallinaceus</name>
    <dbReference type="NCBI Taxonomy" id="165758"/>
    <lineage>
        <taxon>Bacteria</taxon>
        <taxon>Bacillati</taxon>
        <taxon>Bacillota</taxon>
        <taxon>Bacilli</taxon>
        <taxon>Lactobacillales</taxon>
        <taxon>Streptococcaceae</taxon>
        <taxon>Streptococcus</taxon>
    </lineage>
</organism>
<dbReference type="EMBL" id="JBEPMK010000001">
    <property type="protein sequence ID" value="MET3643677.1"/>
    <property type="molecule type" value="Genomic_DNA"/>
</dbReference>
<dbReference type="RefSeq" id="WP_354279733.1">
    <property type="nucleotide sequence ID" value="NZ_JBEPMK010000001.1"/>
</dbReference>
<evidence type="ECO:0008006" key="5">
    <source>
        <dbReference type="Google" id="ProtNLM"/>
    </source>
</evidence>
<name>A0ABV2JIZ4_9STRE</name>
<evidence type="ECO:0000313" key="3">
    <source>
        <dbReference type="EMBL" id="MET3643677.1"/>
    </source>
</evidence>
<evidence type="ECO:0000256" key="2">
    <source>
        <dbReference type="SAM" id="Phobius"/>
    </source>
</evidence>
<keyword evidence="2" id="KW-0472">Membrane</keyword>
<feature type="region of interest" description="Disordered" evidence="1">
    <location>
        <begin position="132"/>
        <end position="182"/>
    </location>
</feature>
<feature type="transmembrane region" description="Helical" evidence="2">
    <location>
        <begin position="30"/>
        <end position="48"/>
    </location>
</feature>
<dbReference type="Proteomes" id="UP001549055">
    <property type="component" value="Unassembled WGS sequence"/>
</dbReference>
<protein>
    <recommendedName>
        <fullName evidence="5">MFS transporter</fullName>
    </recommendedName>
</protein>
<proteinExistence type="predicted"/>
<keyword evidence="2" id="KW-1133">Transmembrane helix</keyword>
<feature type="transmembrane region" description="Helical" evidence="2">
    <location>
        <begin position="6"/>
        <end position="23"/>
    </location>
</feature>
<reference evidence="3 4" key="1">
    <citation type="submission" date="2024-06" db="EMBL/GenBank/DDBJ databases">
        <title>Genomic Encyclopedia of Type Strains, Phase IV (KMG-IV): sequencing the most valuable type-strain genomes for metagenomic binning, comparative biology and taxonomic classification.</title>
        <authorList>
            <person name="Goeker M."/>
        </authorList>
    </citation>
    <scope>NUCLEOTIDE SEQUENCE [LARGE SCALE GENOMIC DNA]</scope>
    <source>
        <strain evidence="3 4">DSM 15349</strain>
    </source>
</reference>
<evidence type="ECO:0000256" key="1">
    <source>
        <dbReference type="SAM" id="MobiDB-lite"/>
    </source>
</evidence>
<accession>A0ABV2JIZ4</accession>
<keyword evidence="2" id="KW-0812">Transmembrane</keyword>